<dbReference type="PANTHER" id="PTHR47499">
    <property type="entry name" value="SERINE PROTEASE INHIBITOR KAZAL-TYPE 7 SPINK7"/>
    <property type="match status" value="1"/>
</dbReference>
<reference evidence="5" key="3">
    <citation type="submission" date="2025-09" db="UniProtKB">
        <authorList>
            <consortium name="Ensembl"/>
        </authorList>
    </citation>
    <scope>IDENTIFICATION</scope>
</reference>
<dbReference type="STRING" id="43179.ENSSTOP00000026576"/>
<protein>
    <submittedName>
        <fullName evidence="5">Serine protease inhibitor Kazal-type 12-like</fullName>
    </submittedName>
</protein>
<dbReference type="Ensembl" id="ENSSTOT00000040680.1">
    <property type="protein sequence ID" value="ENSSTOP00000026576.1"/>
    <property type="gene ID" value="ENSSTOG00000034457.1"/>
</dbReference>
<name>A0A287CZ81_ICTTR</name>
<dbReference type="PANTHER" id="PTHR47499:SF4">
    <property type="entry name" value="SERINE PROTEASE INHIBITOR KAZAL-TYPE 12"/>
    <property type="match status" value="1"/>
</dbReference>
<feature type="domain" description="Kazal-like" evidence="4">
    <location>
        <begin position="36"/>
        <end position="96"/>
    </location>
</feature>
<accession>A0A287CZ81</accession>
<evidence type="ECO:0000313" key="6">
    <source>
        <dbReference type="Proteomes" id="UP000005215"/>
    </source>
</evidence>
<dbReference type="InterPro" id="IPR002350">
    <property type="entry name" value="Kazal_dom"/>
</dbReference>
<dbReference type="AlphaFoldDB" id="A0A287CZ81"/>
<dbReference type="SUPFAM" id="SSF100895">
    <property type="entry name" value="Kazal-type serine protease inhibitors"/>
    <property type="match status" value="1"/>
</dbReference>
<dbReference type="Gene3D" id="3.30.60.30">
    <property type="match status" value="1"/>
</dbReference>
<reference evidence="6" key="1">
    <citation type="submission" date="2011-11" db="EMBL/GenBank/DDBJ databases">
        <title>The Draft Genome of Spermophilus tridecemlineatus.</title>
        <authorList>
            <consortium name="The Broad Institute Genome Assembly &amp; Analysis Group"/>
            <consortium name="Computational R&amp;D Group"/>
            <consortium name="and Sequencing Platform"/>
            <person name="Di Palma F."/>
            <person name="Alfoldi J."/>
            <person name="Johnson J."/>
            <person name="Berlin A."/>
            <person name="Gnerre S."/>
            <person name="Jaffe D."/>
            <person name="MacCallum I."/>
            <person name="Young S."/>
            <person name="Walker B.J."/>
            <person name="Lindblad-Toh K."/>
        </authorList>
    </citation>
    <scope>NUCLEOTIDE SEQUENCE [LARGE SCALE GENOMIC DNA]</scope>
</reference>
<keyword evidence="3" id="KW-1015">Disulfide bond</keyword>
<keyword evidence="6" id="KW-1185">Reference proteome</keyword>
<organism evidence="5 6">
    <name type="scientific">Ictidomys tridecemlineatus</name>
    <name type="common">Thirteen-lined ground squirrel</name>
    <name type="synonym">Spermophilus tridecemlineatus</name>
    <dbReference type="NCBI Taxonomy" id="43179"/>
    <lineage>
        <taxon>Eukaryota</taxon>
        <taxon>Metazoa</taxon>
        <taxon>Chordata</taxon>
        <taxon>Craniata</taxon>
        <taxon>Vertebrata</taxon>
        <taxon>Euteleostomi</taxon>
        <taxon>Mammalia</taxon>
        <taxon>Eutheria</taxon>
        <taxon>Euarchontoglires</taxon>
        <taxon>Glires</taxon>
        <taxon>Rodentia</taxon>
        <taxon>Sciuromorpha</taxon>
        <taxon>Sciuridae</taxon>
        <taxon>Xerinae</taxon>
        <taxon>Marmotini</taxon>
        <taxon>Ictidomys</taxon>
    </lineage>
</organism>
<dbReference type="EMBL" id="AGTP01032867">
    <property type="status" value="NOT_ANNOTATED_CDS"/>
    <property type="molecule type" value="Genomic_DNA"/>
</dbReference>
<dbReference type="InterPro" id="IPR036058">
    <property type="entry name" value="Kazal_dom_sf"/>
</dbReference>
<evidence type="ECO:0000256" key="3">
    <source>
        <dbReference type="ARBA" id="ARBA00023157"/>
    </source>
</evidence>
<dbReference type="FunFam" id="3.30.60.30:FF:000037">
    <property type="entry name" value="Ovomucoid"/>
    <property type="match status" value="1"/>
</dbReference>
<dbReference type="InParanoid" id="A0A287CZ81"/>
<evidence type="ECO:0000256" key="1">
    <source>
        <dbReference type="ARBA" id="ARBA00004613"/>
    </source>
</evidence>
<sequence length="96" mass="10587">QISLTMKLSGAFLLLVSLACLFLFTSELFISCMYTFKLQALCSNYEKKPATDGKSCPKTDKPVCGTDGKTYPNLCEFCKAAIERNGKLGFKHEGKC</sequence>
<dbReference type="PROSITE" id="PS51465">
    <property type="entry name" value="KAZAL_2"/>
    <property type="match status" value="1"/>
</dbReference>
<dbReference type="GO" id="GO:0005576">
    <property type="term" value="C:extracellular region"/>
    <property type="evidence" value="ECO:0007669"/>
    <property type="project" value="UniProtKB-SubCell"/>
</dbReference>
<evidence type="ECO:0000259" key="4">
    <source>
        <dbReference type="PROSITE" id="PS51465"/>
    </source>
</evidence>
<reference evidence="5" key="2">
    <citation type="submission" date="2025-08" db="UniProtKB">
        <authorList>
            <consortium name="Ensembl"/>
        </authorList>
    </citation>
    <scope>IDENTIFICATION</scope>
</reference>
<evidence type="ECO:0000313" key="5">
    <source>
        <dbReference type="Ensembl" id="ENSSTOP00000026576.1"/>
    </source>
</evidence>
<dbReference type="PROSITE" id="PS00282">
    <property type="entry name" value="KAZAL_1"/>
    <property type="match status" value="1"/>
</dbReference>
<dbReference type="FunCoup" id="A0A287CZ81">
    <property type="interactions" value="1"/>
</dbReference>
<gene>
    <name evidence="5" type="primary">LOC101971792</name>
</gene>
<dbReference type="GeneTree" id="ENSGT00900000141664"/>
<keyword evidence="2" id="KW-0964">Secreted</keyword>
<dbReference type="InterPro" id="IPR050159">
    <property type="entry name" value="Kazal-type_SerProtInhib"/>
</dbReference>
<dbReference type="Pfam" id="PF00050">
    <property type="entry name" value="Kazal_1"/>
    <property type="match status" value="1"/>
</dbReference>
<comment type="subcellular location">
    <subcellularLocation>
        <location evidence="1">Secreted</location>
    </subcellularLocation>
</comment>
<dbReference type="Proteomes" id="UP000005215">
    <property type="component" value="Unassembled WGS sequence"/>
</dbReference>
<dbReference type="SMART" id="SM00280">
    <property type="entry name" value="KAZAL"/>
    <property type="match status" value="1"/>
</dbReference>
<proteinExistence type="predicted"/>
<evidence type="ECO:0000256" key="2">
    <source>
        <dbReference type="ARBA" id="ARBA00022525"/>
    </source>
</evidence>
<dbReference type="EMBL" id="AGTP01032868">
    <property type="status" value="NOT_ANNOTATED_CDS"/>
    <property type="molecule type" value="Genomic_DNA"/>
</dbReference>